<dbReference type="Pfam" id="PF00970">
    <property type="entry name" value="FAD_binding_6"/>
    <property type="match status" value="2"/>
</dbReference>
<keyword evidence="7" id="KW-1133">Transmembrane helix</keyword>
<evidence type="ECO:0000256" key="6">
    <source>
        <dbReference type="ARBA" id="ARBA00022827"/>
    </source>
</evidence>
<evidence type="ECO:0000256" key="12">
    <source>
        <dbReference type="RuleBase" id="RU361226"/>
    </source>
</evidence>
<keyword evidence="9 12" id="KW-0520">NAD</keyword>
<feature type="binding site" evidence="11">
    <location>
        <position position="152"/>
    </location>
    <ligand>
        <name>FAD</name>
        <dbReference type="ChEBI" id="CHEBI:57692"/>
    </ligand>
</feature>
<feature type="binding site" evidence="11">
    <location>
        <position position="154"/>
    </location>
    <ligand>
        <name>FAD</name>
        <dbReference type="ChEBI" id="CHEBI:57692"/>
    </ligand>
</feature>
<dbReference type="SUPFAM" id="SSF63380">
    <property type="entry name" value="Riboflavin synthase domain-like"/>
    <property type="match status" value="1"/>
</dbReference>
<evidence type="ECO:0000313" key="16">
    <source>
        <dbReference type="RefSeq" id="XP_026193214.1"/>
    </source>
</evidence>
<dbReference type="PROSITE" id="PS51384">
    <property type="entry name" value="FAD_FR"/>
    <property type="match status" value="1"/>
</dbReference>
<dbReference type="InterPro" id="IPR008333">
    <property type="entry name" value="Cbr1-like_FAD-bd_dom"/>
</dbReference>
<keyword evidence="5" id="KW-0496">Mitochondrion</keyword>
<keyword evidence="4" id="KW-0812">Transmembrane</keyword>
<evidence type="ECO:0000313" key="15">
    <source>
        <dbReference type="Proteomes" id="UP000515125"/>
    </source>
</evidence>
<dbReference type="InterPro" id="IPR001834">
    <property type="entry name" value="CBR-like"/>
</dbReference>
<evidence type="ECO:0000256" key="9">
    <source>
        <dbReference type="ARBA" id="ARBA00023027"/>
    </source>
</evidence>
<evidence type="ECO:0000256" key="13">
    <source>
        <dbReference type="SAM" id="SignalP"/>
    </source>
</evidence>
<keyword evidence="8 12" id="KW-0560">Oxidoreductase</keyword>
<dbReference type="InterPro" id="IPR001709">
    <property type="entry name" value="Flavoprot_Pyr_Nucl_cyt_Rdtase"/>
</dbReference>
<evidence type="ECO:0000256" key="5">
    <source>
        <dbReference type="ARBA" id="ARBA00022787"/>
    </source>
</evidence>
<dbReference type="InterPro" id="IPR017927">
    <property type="entry name" value="FAD-bd_FR_type"/>
</dbReference>
<evidence type="ECO:0000256" key="4">
    <source>
        <dbReference type="ARBA" id="ARBA00022692"/>
    </source>
</evidence>
<evidence type="ECO:0000256" key="11">
    <source>
        <dbReference type="PIRSR" id="PIRSR601834-1"/>
    </source>
</evidence>
<feature type="binding site" evidence="11">
    <location>
        <position position="137"/>
    </location>
    <ligand>
        <name>FAD</name>
        <dbReference type="ChEBI" id="CHEBI:57692"/>
    </ligand>
</feature>
<accession>A0A6P6S0A5</accession>
<evidence type="ECO:0000256" key="8">
    <source>
        <dbReference type="ARBA" id="ARBA00023002"/>
    </source>
</evidence>
<dbReference type="CDD" id="cd06183">
    <property type="entry name" value="cyt_b5_reduct_like"/>
    <property type="match status" value="1"/>
</dbReference>
<comment type="subcellular location">
    <subcellularLocation>
        <location evidence="2">Mitochondrion outer membrane</location>
    </subcellularLocation>
</comment>
<feature type="binding site" evidence="11">
    <location>
        <position position="135"/>
    </location>
    <ligand>
        <name>FAD</name>
        <dbReference type="ChEBI" id="CHEBI:57692"/>
    </ligand>
</feature>
<protein>
    <recommendedName>
        <fullName evidence="12">NADH-cytochrome b5 reductase</fullName>
        <ecNumber evidence="12">1.6.2.2</ecNumber>
    </recommendedName>
</protein>
<comment type="catalytic activity">
    <reaction evidence="12">
        <text>2 Fe(III)-[cytochrome b5] + NADH = 2 Fe(II)-[cytochrome b5] + NAD(+) + H(+)</text>
        <dbReference type="Rhea" id="RHEA:46680"/>
        <dbReference type="Rhea" id="RHEA-COMP:10438"/>
        <dbReference type="Rhea" id="RHEA-COMP:10439"/>
        <dbReference type="ChEBI" id="CHEBI:15378"/>
        <dbReference type="ChEBI" id="CHEBI:29033"/>
        <dbReference type="ChEBI" id="CHEBI:29034"/>
        <dbReference type="ChEBI" id="CHEBI:57540"/>
        <dbReference type="ChEBI" id="CHEBI:57945"/>
        <dbReference type="EC" id="1.6.2.2"/>
    </reaction>
</comment>
<evidence type="ECO:0000256" key="10">
    <source>
        <dbReference type="ARBA" id="ARBA00023136"/>
    </source>
</evidence>
<keyword evidence="15" id="KW-1185">Reference proteome</keyword>
<feature type="binding site" evidence="11">
    <location>
        <position position="205"/>
    </location>
    <ligand>
        <name>FAD</name>
        <dbReference type="ChEBI" id="CHEBI:57692"/>
    </ligand>
</feature>
<comment type="cofactor">
    <cofactor evidence="1 11 12">
        <name>FAD</name>
        <dbReference type="ChEBI" id="CHEBI:57692"/>
    </cofactor>
</comment>
<comment type="similarity">
    <text evidence="12">Belongs to the flavoprotein pyridine nucleotide cytochrome reductase family.</text>
</comment>
<feature type="domain" description="FAD-binding FR-type" evidence="14">
    <location>
        <begin position="49"/>
        <end position="178"/>
    </location>
</feature>
<dbReference type="AlphaFoldDB" id="A0A6P6S0A5"/>
<dbReference type="Pfam" id="PF00175">
    <property type="entry name" value="NAD_binding_1"/>
    <property type="match status" value="1"/>
</dbReference>
<dbReference type="Gene3D" id="2.40.30.10">
    <property type="entry name" value="Translation factors"/>
    <property type="match status" value="1"/>
</dbReference>
<proteinExistence type="inferred from homology"/>
<dbReference type="RefSeq" id="XP_026193214.1">
    <property type="nucleotide sequence ID" value="XM_026337429.1"/>
</dbReference>
<dbReference type="GeneID" id="34619122"/>
<reference evidence="16" key="1">
    <citation type="submission" date="2025-08" db="UniProtKB">
        <authorList>
            <consortium name="RefSeq"/>
        </authorList>
    </citation>
    <scope>IDENTIFICATION</scope>
</reference>
<dbReference type="GO" id="GO:0071949">
    <property type="term" value="F:FAD binding"/>
    <property type="evidence" value="ECO:0007669"/>
    <property type="project" value="TreeGrafter"/>
</dbReference>
<dbReference type="PROSITE" id="PS51257">
    <property type="entry name" value="PROKAR_LIPOPROTEIN"/>
    <property type="match status" value="1"/>
</dbReference>
<dbReference type="PANTHER" id="PTHR19370:SF185">
    <property type="entry name" value="NADH-CYTOCHROME B5 REDUCTASE"/>
    <property type="match status" value="1"/>
</dbReference>
<keyword evidence="3 11" id="KW-0285">Flavoprotein</keyword>
<dbReference type="PRINTS" id="PR00371">
    <property type="entry name" value="FPNCR"/>
</dbReference>
<dbReference type="OrthoDB" id="432685at2759"/>
<evidence type="ECO:0000256" key="7">
    <source>
        <dbReference type="ARBA" id="ARBA00022989"/>
    </source>
</evidence>
<dbReference type="Proteomes" id="UP000515125">
    <property type="component" value="Unplaced"/>
</dbReference>
<dbReference type="Gene3D" id="3.40.50.80">
    <property type="entry name" value="Nucleotide-binding domain of ferredoxin-NADP reductase (FNR) module"/>
    <property type="match status" value="1"/>
</dbReference>
<feature type="binding site" evidence="11">
    <location>
        <position position="118"/>
    </location>
    <ligand>
        <name>FAD</name>
        <dbReference type="ChEBI" id="CHEBI:57692"/>
    </ligand>
</feature>
<name>A0A6P6S0A5_9EIME</name>
<dbReference type="PANTHER" id="PTHR19370">
    <property type="entry name" value="NADH-CYTOCHROME B5 REDUCTASE"/>
    <property type="match status" value="1"/>
</dbReference>
<dbReference type="SUPFAM" id="SSF52343">
    <property type="entry name" value="Ferredoxin reductase-like, C-terminal NADP-linked domain"/>
    <property type="match status" value="1"/>
</dbReference>
<evidence type="ECO:0000256" key="1">
    <source>
        <dbReference type="ARBA" id="ARBA00001974"/>
    </source>
</evidence>
<evidence type="ECO:0000259" key="14">
    <source>
        <dbReference type="PROSITE" id="PS51384"/>
    </source>
</evidence>
<feature type="binding site" evidence="11">
    <location>
        <position position="120"/>
    </location>
    <ligand>
        <name>FAD</name>
        <dbReference type="ChEBI" id="CHEBI:57692"/>
    </ligand>
</feature>
<feature type="chain" id="PRO_5027640290" description="NADH-cytochrome b5 reductase" evidence="13">
    <location>
        <begin position="23"/>
        <end position="321"/>
    </location>
</feature>
<dbReference type="GO" id="GO:0005741">
    <property type="term" value="C:mitochondrial outer membrane"/>
    <property type="evidence" value="ECO:0007669"/>
    <property type="project" value="UniProtKB-SubCell"/>
</dbReference>
<evidence type="ECO:0000256" key="3">
    <source>
        <dbReference type="ARBA" id="ARBA00022630"/>
    </source>
</evidence>
<dbReference type="InterPro" id="IPR017938">
    <property type="entry name" value="Riboflavin_synthase-like_b-brl"/>
</dbReference>
<dbReference type="PRINTS" id="PR00406">
    <property type="entry name" value="CYTB5RDTASE"/>
</dbReference>
<sequence>MKDLSLDLSLMVAVVVVAACLAGKLEPLSGGAVIWQLLRPKHVEPFLCRERKQMRLVDKTEVSPDTYRFLFALQDPNQPLGLPVGQHLKVFGPNVPGVVPGEWNGKPDLESSAKEISRKYSPVSSSTARGTVELVVKVYSKQQVPPFLDGGKMSQFLQTLQIGDKIDVQGPFGKAKYNGRGSFSLASRVTSKKKVGLLAGGTGITPIFQLIRRVLEDHADPTQLFLVYANKREEDILLRDEIEELENEYPDRLSVWYTLEFPPAGWKYSSGFISKEMIQGHLPPPSVDTLVMCCGPRAMIENACLRNLAEVGYDREDIFCF</sequence>
<dbReference type="InterPro" id="IPR039261">
    <property type="entry name" value="FNR_nucleotide-bd"/>
</dbReference>
<dbReference type="GO" id="GO:0090524">
    <property type="term" value="F:cytochrome-b5 reductase activity, acting on NADH"/>
    <property type="evidence" value="ECO:0007669"/>
    <property type="project" value="UniProtKB-EC"/>
</dbReference>
<gene>
    <name evidence="16" type="primary">LOC34619122</name>
</gene>
<dbReference type="FunFam" id="3.40.50.80:FF:000019">
    <property type="entry name" value="NADH-cytochrome b5 reductase"/>
    <property type="match status" value="1"/>
</dbReference>
<feature type="signal peptide" evidence="13">
    <location>
        <begin position="1"/>
        <end position="22"/>
    </location>
</feature>
<keyword evidence="13" id="KW-0732">Signal</keyword>
<feature type="binding site" evidence="11">
    <location>
        <position position="153"/>
    </location>
    <ligand>
        <name>FAD</name>
        <dbReference type="ChEBI" id="CHEBI:57692"/>
    </ligand>
</feature>
<keyword evidence="10" id="KW-0472">Membrane</keyword>
<organism evidence="15 16">
    <name type="scientific">Cyclospora cayetanensis</name>
    <dbReference type="NCBI Taxonomy" id="88456"/>
    <lineage>
        <taxon>Eukaryota</taxon>
        <taxon>Sar</taxon>
        <taxon>Alveolata</taxon>
        <taxon>Apicomplexa</taxon>
        <taxon>Conoidasida</taxon>
        <taxon>Coccidia</taxon>
        <taxon>Eucoccidiorida</taxon>
        <taxon>Eimeriorina</taxon>
        <taxon>Eimeriidae</taxon>
        <taxon>Cyclospora</taxon>
    </lineage>
</organism>
<keyword evidence="5" id="KW-1000">Mitochondrion outer membrane</keyword>
<dbReference type="EC" id="1.6.2.2" evidence="12"/>
<dbReference type="InterPro" id="IPR001433">
    <property type="entry name" value="OxRdtase_FAD/NAD-bd"/>
</dbReference>
<evidence type="ECO:0000256" key="2">
    <source>
        <dbReference type="ARBA" id="ARBA00004294"/>
    </source>
</evidence>
<keyword evidence="6 11" id="KW-0274">FAD</keyword>